<evidence type="ECO:0000313" key="1">
    <source>
        <dbReference type="EMBL" id="KRX91210.1"/>
    </source>
</evidence>
<gene>
    <name evidence="1" type="ORF">T4E_11044</name>
</gene>
<accession>A0A0V0XT85</accession>
<organism evidence="1 2">
    <name type="scientific">Trichinella pseudospiralis</name>
    <name type="common">Parasitic roundworm</name>
    <dbReference type="NCBI Taxonomy" id="6337"/>
    <lineage>
        <taxon>Eukaryota</taxon>
        <taxon>Metazoa</taxon>
        <taxon>Ecdysozoa</taxon>
        <taxon>Nematoda</taxon>
        <taxon>Enoplea</taxon>
        <taxon>Dorylaimia</taxon>
        <taxon>Trichinellida</taxon>
        <taxon>Trichinellidae</taxon>
        <taxon>Trichinella</taxon>
    </lineage>
</organism>
<comment type="caution">
    <text evidence="1">The sequence shown here is derived from an EMBL/GenBank/DDBJ whole genome shotgun (WGS) entry which is preliminary data.</text>
</comment>
<dbReference type="EMBL" id="JYDU01000143">
    <property type="protein sequence ID" value="KRX91210.1"/>
    <property type="molecule type" value="Genomic_DNA"/>
</dbReference>
<sequence length="173" mass="20337">MPPITQYQVIFYGAALQFYRTTPQRLIIYIAKILHNATTRYRVIFYCAAMQFYRAPRPLLRSGLFAALHNVLFYPALLYPLRRSAVNSTKLHKKNHRTRSWEDIDVASYTCLQPHSTTLRVSFKRRIPGRHPLQPLCTILVRSHRQQSSMNPVSKRLLHKGCFVCCWFSLWVI</sequence>
<evidence type="ECO:0000313" key="2">
    <source>
        <dbReference type="Proteomes" id="UP000054815"/>
    </source>
</evidence>
<name>A0A0V0XT85_TRIPS</name>
<proteinExistence type="predicted"/>
<protein>
    <submittedName>
        <fullName evidence="1">Uncharacterized protein</fullName>
    </submittedName>
</protein>
<dbReference type="Proteomes" id="UP000054815">
    <property type="component" value="Unassembled WGS sequence"/>
</dbReference>
<reference evidence="1 2" key="1">
    <citation type="submission" date="2015-01" db="EMBL/GenBank/DDBJ databases">
        <title>Evolution of Trichinella species and genotypes.</title>
        <authorList>
            <person name="Korhonen P.K."/>
            <person name="Edoardo P."/>
            <person name="Giuseppe L.R."/>
            <person name="Gasser R.B."/>
        </authorList>
    </citation>
    <scope>NUCLEOTIDE SEQUENCE [LARGE SCALE GENOMIC DNA]</scope>
    <source>
        <strain evidence="1">ISS141</strain>
    </source>
</reference>
<dbReference type="AlphaFoldDB" id="A0A0V0XT85"/>